<dbReference type="InterPro" id="IPR052372">
    <property type="entry name" value="YpjD/HemX"/>
</dbReference>
<keyword evidence="4" id="KW-1185">Reference proteome</keyword>
<feature type="transmembrane region" description="Helical" evidence="1">
    <location>
        <begin position="202"/>
        <end position="221"/>
    </location>
</feature>
<feature type="transmembrane region" description="Helical" evidence="1">
    <location>
        <begin position="103"/>
        <end position="119"/>
    </location>
</feature>
<feature type="transmembrane region" description="Helical" evidence="1">
    <location>
        <begin position="131"/>
        <end position="156"/>
    </location>
</feature>
<keyword evidence="1" id="KW-0812">Transmembrane</keyword>
<dbReference type="InterPro" id="IPR002541">
    <property type="entry name" value="Cyt_c_assembly"/>
</dbReference>
<dbReference type="Pfam" id="PF01578">
    <property type="entry name" value="Cytochrom_C_asm"/>
    <property type="match status" value="1"/>
</dbReference>
<feature type="transmembrane region" description="Helical" evidence="1">
    <location>
        <begin position="262"/>
        <end position="284"/>
    </location>
</feature>
<dbReference type="PANTHER" id="PTHR38034">
    <property type="entry name" value="INNER MEMBRANE PROTEIN YPJD"/>
    <property type="match status" value="1"/>
</dbReference>
<dbReference type="EMBL" id="SGXC01000004">
    <property type="protein sequence ID" value="RZS77016.1"/>
    <property type="molecule type" value="Genomic_DNA"/>
</dbReference>
<dbReference type="AlphaFoldDB" id="A0A4Q7N6M9"/>
<keyword evidence="1" id="KW-0472">Membrane</keyword>
<feature type="transmembrane region" description="Helical" evidence="1">
    <location>
        <begin position="72"/>
        <end position="91"/>
    </location>
</feature>
<evidence type="ECO:0000256" key="1">
    <source>
        <dbReference type="SAM" id="Phobius"/>
    </source>
</evidence>
<sequence length="290" mass="31560">MGFAYTSMDMGIVLHALAAAGYALLTVLAWRAVSSHPEPRAGSAERLGLALVLIVHGLAVQQAMLGDGNLKLGFALGISAALWLGLVVFWAESLWVAIAGLRLWLMPLGVIGTVLPVVFPEGRVIAHADSGWLRVHLAIALAAYSMITIAALHALLMASADRRLHDISASNPPQPRHSARVYARLFDAVPPLLVLERLLFRLIWIGFVLLTLAVISGIVISESLSGTALPLDHKTVFTLLSWLTFGMLLLGRQVRGWRGRIALRWTLVGFAFLLLAYTGTRFVLEFILHR</sequence>
<dbReference type="GO" id="GO:0017004">
    <property type="term" value="P:cytochrome complex assembly"/>
    <property type="evidence" value="ECO:0007669"/>
    <property type="project" value="InterPro"/>
</dbReference>
<dbReference type="PANTHER" id="PTHR38034:SF1">
    <property type="entry name" value="INNER MEMBRANE PROTEIN YPJD"/>
    <property type="match status" value="1"/>
</dbReference>
<name>A0A4Q7N6M9_9BURK</name>
<evidence type="ECO:0000313" key="3">
    <source>
        <dbReference type="EMBL" id="RZS77016.1"/>
    </source>
</evidence>
<keyword evidence="1" id="KW-1133">Transmembrane helix</keyword>
<accession>A0A4Q7N6M9</accession>
<gene>
    <name evidence="3" type="ORF">EV675_5739</name>
</gene>
<feature type="domain" description="Cytochrome c assembly protein" evidence="2">
    <location>
        <begin position="50"/>
        <end position="287"/>
    </location>
</feature>
<comment type="caution">
    <text evidence="3">The sequence shown here is derived from an EMBL/GenBank/DDBJ whole genome shotgun (WGS) entry which is preliminary data.</text>
</comment>
<proteinExistence type="predicted"/>
<organism evidence="3 4">
    <name type="scientific">Pigmentiphaga kullae</name>
    <dbReference type="NCBI Taxonomy" id="151784"/>
    <lineage>
        <taxon>Bacteria</taxon>
        <taxon>Pseudomonadati</taxon>
        <taxon>Pseudomonadota</taxon>
        <taxon>Betaproteobacteria</taxon>
        <taxon>Burkholderiales</taxon>
        <taxon>Alcaligenaceae</taxon>
        <taxon>Pigmentiphaga</taxon>
    </lineage>
</organism>
<evidence type="ECO:0000259" key="2">
    <source>
        <dbReference type="Pfam" id="PF01578"/>
    </source>
</evidence>
<reference evidence="3 4" key="1">
    <citation type="submission" date="2019-02" db="EMBL/GenBank/DDBJ databases">
        <title>Genomic Encyclopedia of Type Strains, Phase IV (KMG-IV): sequencing the most valuable type-strain genomes for metagenomic binning, comparative biology and taxonomic classification.</title>
        <authorList>
            <person name="Goeker M."/>
        </authorList>
    </citation>
    <scope>NUCLEOTIDE SEQUENCE [LARGE SCALE GENOMIC DNA]</scope>
    <source>
        <strain evidence="3 4">K24</strain>
    </source>
</reference>
<dbReference type="Proteomes" id="UP000292445">
    <property type="component" value="Unassembled WGS sequence"/>
</dbReference>
<feature type="transmembrane region" description="Helical" evidence="1">
    <location>
        <begin position="233"/>
        <end position="250"/>
    </location>
</feature>
<dbReference type="GO" id="GO:0020037">
    <property type="term" value="F:heme binding"/>
    <property type="evidence" value="ECO:0007669"/>
    <property type="project" value="InterPro"/>
</dbReference>
<evidence type="ECO:0000313" key="4">
    <source>
        <dbReference type="Proteomes" id="UP000292445"/>
    </source>
</evidence>
<protein>
    <submittedName>
        <fullName evidence="3">ABC-type uncharacterized transport system permease subunit</fullName>
    </submittedName>
</protein>
<feature type="transmembrane region" description="Helical" evidence="1">
    <location>
        <begin position="12"/>
        <end position="34"/>
    </location>
</feature>